<evidence type="ECO:0000313" key="3">
    <source>
        <dbReference type="Proteomes" id="UP000008068"/>
    </source>
</evidence>
<dbReference type="InParanoid" id="G0MQT9"/>
<feature type="compositionally biased region" description="Basic and acidic residues" evidence="1">
    <location>
        <begin position="34"/>
        <end position="43"/>
    </location>
</feature>
<evidence type="ECO:0000256" key="1">
    <source>
        <dbReference type="SAM" id="MobiDB-lite"/>
    </source>
</evidence>
<feature type="region of interest" description="Disordered" evidence="1">
    <location>
        <begin position="1"/>
        <end position="43"/>
    </location>
</feature>
<dbReference type="EMBL" id="GL379807">
    <property type="protein sequence ID" value="EGT41465.1"/>
    <property type="molecule type" value="Genomic_DNA"/>
</dbReference>
<dbReference type="HOGENOM" id="CLU_3242635_0_0_1"/>
<keyword evidence="3" id="KW-1185">Reference proteome</keyword>
<accession>G0MQT9</accession>
<reference evidence="3" key="1">
    <citation type="submission" date="2011-07" db="EMBL/GenBank/DDBJ databases">
        <authorList>
            <consortium name="Caenorhabditis brenneri Sequencing and Analysis Consortium"/>
            <person name="Wilson R.K."/>
        </authorList>
    </citation>
    <scope>NUCLEOTIDE SEQUENCE [LARGE SCALE GENOMIC DNA]</scope>
    <source>
        <strain evidence="3">PB2801</strain>
    </source>
</reference>
<sequence>MLPLDPSTSEIHTQKMTGFLADADRDQEEELVFNEERRKTVTM</sequence>
<dbReference type="AlphaFoldDB" id="G0MQT9"/>
<dbReference type="eggNOG" id="ENOG502TKBF">
    <property type="taxonomic scope" value="Eukaryota"/>
</dbReference>
<organism evidence="3">
    <name type="scientific">Caenorhabditis brenneri</name>
    <name type="common">Nematode worm</name>
    <dbReference type="NCBI Taxonomy" id="135651"/>
    <lineage>
        <taxon>Eukaryota</taxon>
        <taxon>Metazoa</taxon>
        <taxon>Ecdysozoa</taxon>
        <taxon>Nematoda</taxon>
        <taxon>Chromadorea</taxon>
        <taxon>Rhabditida</taxon>
        <taxon>Rhabditina</taxon>
        <taxon>Rhabditomorpha</taxon>
        <taxon>Rhabditoidea</taxon>
        <taxon>Rhabditidae</taxon>
        <taxon>Peloderinae</taxon>
        <taxon>Caenorhabditis</taxon>
    </lineage>
</organism>
<protein>
    <submittedName>
        <fullName evidence="2">Uncharacterized protein</fullName>
    </submittedName>
</protein>
<feature type="compositionally biased region" description="Polar residues" evidence="1">
    <location>
        <begin position="1"/>
        <end position="16"/>
    </location>
</feature>
<gene>
    <name evidence="2" type="ORF">CAEBREN_28627</name>
</gene>
<name>G0MQT9_CAEBE</name>
<evidence type="ECO:0000313" key="2">
    <source>
        <dbReference type="EMBL" id="EGT41465.1"/>
    </source>
</evidence>
<proteinExistence type="predicted"/>
<dbReference type="Proteomes" id="UP000008068">
    <property type="component" value="Unassembled WGS sequence"/>
</dbReference>